<dbReference type="Gene3D" id="3.40.190.10">
    <property type="entry name" value="Periplasmic binding protein-like II"/>
    <property type="match status" value="2"/>
</dbReference>
<keyword evidence="3" id="KW-0732">Signal</keyword>
<evidence type="ECO:0000256" key="3">
    <source>
        <dbReference type="SAM" id="SignalP"/>
    </source>
</evidence>
<dbReference type="PROSITE" id="PS51318">
    <property type="entry name" value="TAT"/>
    <property type="match status" value="1"/>
</dbReference>
<comment type="caution">
    <text evidence="4">The sequence shown here is derived from an EMBL/GenBank/DDBJ whole genome shotgun (WGS) entry which is preliminary data.</text>
</comment>
<dbReference type="InterPro" id="IPR006311">
    <property type="entry name" value="TAT_signal"/>
</dbReference>
<protein>
    <submittedName>
        <fullName evidence="4">Sugar ABC transporter substrate-binding protein</fullName>
    </submittedName>
</protein>
<evidence type="ECO:0000313" key="4">
    <source>
        <dbReference type="EMBL" id="OJF14169.1"/>
    </source>
</evidence>
<dbReference type="SUPFAM" id="SSF53850">
    <property type="entry name" value="Periplasmic binding protein-like II"/>
    <property type="match status" value="1"/>
</dbReference>
<evidence type="ECO:0000313" key="5">
    <source>
        <dbReference type="Proteomes" id="UP000182486"/>
    </source>
</evidence>
<dbReference type="Proteomes" id="UP000182486">
    <property type="component" value="Unassembled WGS sequence"/>
</dbReference>
<name>A0A1K0FN04_9ACTN</name>
<dbReference type="PANTHER" id="PTHR43649">
    <property type="entry name" value="ARABINOSE-BINDING PROTEIN-RELATED"/>
    <property type="match status" value="1"/>
</dbReference>
<evidence type="ECO:0000256" key="2">
    <source>
        <dbReference type="ARBA" id="ARBA00022448"/>
    </source>
</evidence>
<feature type="signal peptide" evidence="3">
    <location>
        <begin position="1"/>
        <end position="27"/>
    </location>
</feature>
<keyword evidence="5" id="KW-1185">Reference proteome</keyword>
<dbReference type="AlphaFoldDB" id="A0A1K0FN04"/>
<organism evidence="4 5">
    <name type="scientific">Couchioplanes caeruleus subsp. caeruleus</name>
    <dbReference type="NCBI Taxonomy" id="56427"/>
    <lineage>
        <taxon>Bacteria</taxon>
        <taxon>Bacillati</taxon>
        <taxon>Actinomycetota</taxon>
        <taxon>Actinomycetes</taxon>
        <taxon>Micromonosporales</taxon>
        <taxon>Micromonosporaceae</taxon>
        <taxon>Couchioplanes</taxon>
    </lineage>
</organism>
<dbReference type="InterPro" id="IPR050490">
    <property type="entry name" value="Bact_solute-bd_prot1"/>
</dbReference>
<gene>
    <name evidence="4" type="ORF">BG844_11240</name>
</gene>
<evidence type="ECO:0000256" key="1">
    <source>
        <dbReference type="ARBA" id="ARBA00008520"/>
    </source>
</evidence>
<comment type="similarity">
    <text evidence="1">Belongs to the bacterial solute-binding protein 1 family.</text>
</comment>
<proteinExistence type="inferred from homology"/>
<dbReference type="PANTHER" id="PTHR43649:SF29">
    <property type="entry name" value="OSMOPROTECTIVE COMPOUNDS-BINDING PROTEIN GGTB"/>
    <property type="match status" value="1"/>
</dbReference>
<sequence length="446" mass="47452">MGKGSGRRRRALAGVLATALLAGCGGAGSEEASFADSSQCEPYRSYQGRSGTTVSVFSSIRDVEGVNLEQAWRLFSDCTGIKVAYEASGDFEKEFQARVADGNAPDIAFLPQPGMIPKLAADGAVKPASAATKQLAGQNWSADWLSYGTVQDTFYAAPLGASVKSFVWYSPATFRKKGYAVPDTWNELIALSTKIAADGVKPWCAGIESGGATGWPATDWLEDVMLRTQGPETYDKWVSHELPFNDPSVVEATDKAGSILKNPRFVNGGFGGVTSVASTPFQTAGLPILQGRCALHRQASFYATQWPSGTKVAEDGDVYAFYFPAVDPAKGKPVLVGGEFVVAFADRPEVQAFQTFLASAEFATARVQLGSWVSANRGVDLGAYTGAIDKLSAEILQDPKSVVRFDGSDLMPGTVGAGSFWTGMTDWIKGEDTRSTLDAIEASWKD</sequence>
<dbReference type="RefSeq" id="WP_071805092.1">
    <property type="nucleotide sequence ID" value="NZ_MEIA01000110.1"/>
</dbReference>
<accession>A0A1K0FN04</accession>
<reference evidence="4 5" key="1">
    <citation type="submission" date="2016-09" db="EMBL/GenBank/DDBJ databases">
        <title>Couchioplanes caeruleus draft genome sequence.</title>
        <authorList>
            <person name="Sheehan J."/>
            <person name="Caffrey P."/>
        </authorList>
    </citation>
    <scope>NUCLEOTIDE SEQUENCE [LARGE SCALE GENOMIC DNA]</scope>
    <source>
        <strain evidence="4 5">DSM 43634</strain>
    </source>
</reference>
<dbReference type="EMBL" id="MEIA01000110">
    <property type="protein sequence ID" value="OJF14169.1"/>
    <property type="molecule type" value="Genomic_DNA"/>
</dbReference>
<feature type="chain" id="PRO_5039693168" evidence="3">
    <location>
        <begin position="28"/>
        <end position="446"/>
    </location>
</feature>
<dbReference type="PROSITE" id="PS51257">
    <property type="entry name" value="PROKAR_LIPOPROTEIN"/>
    <property type="match status" value="1"/>
</dbReference>
<keyword evidence="2" id="KW-0813">Transport</keyword>